<reference evidence="5" key="1">
    <citation type="journal article" date="2020" name="Stud. Mycol.">
        <title>101 Dothideomycetes genomes: A test case for predicting lifestyles and emergence of pathogens.</title>
        <authorList>
            <person name="Haridas S."/>
            <person name="Albert R."/>
            <person name="Binder M."/>
            <person name="Bloem J."/>
            <person name="LaButti K."/>
            <person name="Salamov A."/>
            <person name="Andreopoulos B."/>
            <person name="Baker S."/>
            <person name="Barry K."/>
            <person name="Bills G."/>
            <person name="Bluhm B."/>
            <person name="Cannon C."/>
            <person name="Castanera R."/>
            <person name="Culley D."/>
            <person name="Daum C."/>
            <person name="Ezra D."/>
            <person name="Gonzalez J."/>
            <person name="Henrissat B."/>
            <person name="Kuo A."/>
            <person name="Liang C."/>
            <person name="Lipzen A."/>
            <person name="Lutzoni F."/>
            <person name="Magnuson J."/>
            <person name="Mondo S."/>
            <person name="Nolan M."/>
            <person name="Ohm R."/>
            <person name="Pangilinan J."/>
            <person name="Park H.-J."/>
            <person name="Ramirez L."/>
            <person name="Alfaro M."/>
            <person name="Sun H."/>
            <person name="Tritt A."/>
            <person name="Yoshinaga Y."/>
            <person name="Zwiers L.-H."/>
            <person name="Turgeon B."/>
            <person name="Goodwin S."/>
            <person name="Spatafora J."/>
            <person name="Crous P."/>
            <person name="Grigoriev I."/>
        </authorList>
    </citation>
    <scope>NUCLEOTIDE SEQUENCE [LARGE SCALE GENOMIC DNA]</scope>
    <source>
        <strain evidence="5">CECT 20119</strain>
    </source>
</reference>
<dbReference type="InterPro" id="IPR024956">
    <property type="entry name" value="tRNAHis_GuaTrfase_cat"/>
</dbReference>
<evidence type="ECO:0000259" key="3">
    <source>
        <dbReference type="Pfam" id="PF04446"/>
    </source>
</evidence>
<proteinExistence type="predicted"/>
<sequence length="273" mass="30963">MQGQPVLEMASTPTALADRMKHYEANYEYTLSAGTPTILRLDGHTFSKFTSHFCRPFDQRIHDAMIATCDDLLRYFPQATVAYTFSDEITLVFPHGTQSYKERVQKLASLASSYCSVRFNSHLASCLSSNPEPRPAETALGRIGTAHFDARFYTVPTVEEALNCLLWRCRHDAVRNSVGAFARTLYTTRELHGKSTQEVLNMLRTEKGLVFEDSVPRWAVEGCLLKRQQVEQECINHKTGAKEISTRTAIGVEERGVRDFTPENLKLVTDKFW</sequence>
<keyword evidence="4" id="KW-0808">Transferase</keyword>
<name>A0A6A6GGJ8_9PEZI</name>
<feature type="domain" description="tRNAHis guanylyltransferase catalytic" evidence="3">
    <location>
        <begin position="18"/>
        <end position="156"/>
    </location>
</feature>
<evidence type="ECO:0000313" key="4">
    <source>
        <dbReference type="EMBL" id="KAF2224633.1"/>
    </source>
</evidence>
<dbReference type="Gene3D" id="3.30.70.3000">
    <property type="match status" value="1"/>
</dbReference>
<keyword evidence="5" id="KW-1185">Reference proteome</keyword>
<dbReference type="OrthoDB" id="5959761at2759"/>
<evidence type="ECO:0000256" key="1">
    <source>
        <dbReference type="ARBA" id="ARBA00015443"/>
    </source>
</evidence>
<gene>
    <name evidence="4" type="ORF">BDZ85DRAFT_81952</name>
</gene>
<dbReference type="GO" id="GO:0000287">
    <property type="term" value="F:magnesium ion binding"/>
    <property type="evidence" value="ECO:0007669"/>
    <property type="project" value="InterPro"/>
</dbReference>
<dbReference type="Pfam" id="PF04446">
    <property type="entry name" value="Thg1"/>
    <property type="match status" value="1"/>
</dbReference>
<keyword evidence="4" id="KW-0548">Nucleotidyltransferase</keyword>
<dbReference type="PANTHER" id="PTHR12729:SF1">
    <property type="entry name" value="TRNAHIS GUANYLYLTRANSFERASE CATALYTIC DOMAIN-CONTAINING PROTEIN"/>
    <property type="match status" value="1"/>
</dbReference>
<accession>A0A6A6GGJ8</accession>
<dbReference type="InterPro" id="IPR007537">
    <property type="entry name" value="tRNAHis_GuaTrfase_Thg1"/>
</dbReference>
<dbReference type="PANTHER" id="PTHR12729">
    <property type="entry name" value="TRNA(HIS) GUANYLYLTRANSFERASE-RELATED"/>
    <property type="match status" value="1"/>
</dbReference>
<organism evidence="4 5">
    <name type="scientific">Elsinoe ampelina</name>
    <dbReference type="NCBI Taxonomy" id="302913"/>
    <lineage>
        <taxon>Eukaryota</taxon>
        <taxon>Fungi</taxon>
        <taxon>Dikarya</taxon>
        <taxon>Ascomycota</taxon>
        <taxon>Pezizomycotina</taxon>
        <taxon>Dothideomycetes</taxon>
        <taxon>Dothideomycetidae</taxon>
        <taxon>Myriangiales</taxon>
        <taxon>Elsinoaceae</taxon>
        <taxon>Elsinoe</taxon>
    </lineage>
</organism>
<dbReference type="InterPro" id="IPR038469">
    <property type="entry name" value="tRNAHis_GuaTrfase_Thg1_sf"/>
</dbReference>
<dbReference type="GO" id="GO:0008193">
    <property type="term" value="F:tRNA guanylyltransferase activity"/>
    <property type="evidence" value="ECO:0007669"/>
    <property type="project" value="InterPro"/>
</dbReference>
<protein>
    <recommendedName>
        <fullName evidence="1">tRNA(His) guanylyltransferase</fullName>
    </recommendedName>
    <alternativeName>
        <fullName evidence="2">tRNA-histidine guanylyltransferase</fullName>
    </alternativeName>
</protein>
<dbReference type="EMBL" id="ML992504">
    <property type="protein sequence ID" value="KAF2224633.1"/>
    <property type="molecule type" value="Genomic_DNA"/>
</dbReference>
<dbReference type="Proteomes" id="UP000799538">
    <property type="component" value="Unassembled WGS sequence"/>
</dbReference>
<dbReference type="GO" id="GO:0006400">
    <property type="term" value="P:tRNA modification"/>
    <property type="evidence" value="ECO:0007669"/>
    <property type="project" value="InterPro"/>
</dbReference>
<dbReference type="AlphaFoldDB" id="A0A6A6GGJ8"/>
<evidence type="ECO:0000256" key="2">
    <source>
        <dbReference type="ARBA" id="ARBA00032480"/>
    </source>
</evidence>
<evidence type="ECO:0000313" key="5">
    <source>
        <dbReference type="Proteomes" id="UP000799538"/>
    </source>
</evidence>